<evidence type="ECO:0000313" key="2">
    <source>
        <dbReference type="EMBL" id="KAH9497598.1"/>
    </source>
</evidence>
<evidence type="ECO:0000313" key="3">
    <source>
        <dbReference type="Proteomes" id="UP000790347"/>
    </source>
</evidence>
<organism evidence="2 3">
    <name type="scientific">Dermatophagoides farinae</name>
    <name type="common">American house dust mite</name>
    <dbReference type="NCBI Taxonomy" id="6954"/>
    <lineage>
        <taxon>Eukaryota</taxon>
        <taxon>Metazoa</taxon>
        <taxon>Ecdysozoa</taxon>
        <taxon>Arthropoda</taxon>
        <taxon>Chelicerata</taxon>
        <taxon>Arachnida</taxon>
        <taxon>Acari</taxon>
        <taxon>Acariformes</taxon>
        <taxon>Sarcoptiformes</taxon>
        <taxon>Astigmata</taxon>
        <taxon>Psoroptidia</taxon>
        <taxon>Analgoidea</taxon>
        <taxon>Pyroglyphidae</taxon>
        <taxon>Dermatophagoidinae</taxon>
        <taxon>Dermatophagoides</taxon>
    </lineage>
</organism>
<evidence type="ECO:0008006" key="4">
    <source>
        <dbReference type="Google" id="ProtNLM"/>
    </source>
</evidence>
<accession>A0A922HQ02</accession>
<sequence>MEEVKRRLAREGINISVFTEENVDLATFLALTREDLIDLNFSVIKTRKILMIQEEIRSRHSKPASSSTPKTNTGNNVRSQSQSLTEVVNNTIMTPVTVNDTTANYSIVTIPSSNYDNHQMMTNVDNNNEVDDAGGNIHDTNDTNSSNGDMVQVALQHHEYNSTGVSNEMPQQLISLADVPISGLAKRHSDGFQVLQNLDFRSLLAQDDQGTILLEVLDRGDYLNKRLPNTFVKVVANVADDFIYRTFGLRYPFDVGLLMVEKIYDSIGYRCVLGEKREWFGLRKGNNRIGRIHSRNEKRKRLNREYNTSISYETAYIRFKTPKHAKKSM</sequence>
<dbReference type="Gene3D" id="1.10.150.50">
    <property type="entry name" value="Transcription Factor, Ets-1"/>
    <property type="match status" value="1"/>
</dbReference>
<gene>
    <name evidence="2" type="ORF">DERF_013574</name>
</gene>
<dbReference type="Proteomes" id="UP000790347">
    <property type="component" value="Unassembled WGS sequence"/>
</dbReference>
<name>A0A922HQ02_DERFA</name>
<reference evidence="2" key="1">
    <citation type="submission" date="2013-05" db="EMBL/GenBank/DDBJ databases">
        <authorList>
            <person name="Yim A.K.Y."/>
            <person name="Chan T.F."/>
            <person name="Ji K.M."/>
            <person name="Liu X.Y."/>
            <person name="Zhou J.W."/>
            <person name="Li R.Q."/>
            <person name="Yang K.Y."/>
            <person name="Li J."/>
            <person name="Li M."/>
            <person name="Law P.T.W."/>
            <person name="Wu Y.L."/>
            <person name="Cai Z.L."/>
            <person name="Qin H."/>
            <person name="Bao Y."/>
            <person name="Leung R.K.K."/>
            <person name="Ng P.K.S."/>
            <person name="Zou J."/>
            <person name="Zhong X.J."/>
            <person name="Ran P.X."/>
            <person name="Zhong N.S."/>
            <person name="Liu Z.G."/>
            <person name="Tsui S.K.W."/>
        </authorList>
    </citation>
    <scope>NUCLEOTIDE SEQUENCE</scope>
    <source>
        <strain evidence="2">Derf</strain>
        <tissue evidence="2">Whole organism</tissue>
    </source>
</reference>
<dbReference type="InterPro" id="IPR013761">
    <property type="entry name" value="SAM/pointed_sf"/>
</dbReference>
<keyword evidence="3" id="KW-1185">Reference proteome</keyword>
<evidence type="ECO:0000256" key="1">
    <source>
        <dbReference type="SAM" id="MobiDB-lite"/>
    </source>
</evidence>
<feature type="compositionally biased region" description="Polar residues" evidence="1">
    <location>
        <begin position="63"/>
        <end position="82"/>
    </location>
</feature>
<proteinExistence type="predicted"/>
<protein>
    <recommendedName>
        <fullName evidence="4">SAM domain-containing protein</fullName>
    </recommendedName>
</protein>
<dbReference type="AlphaFoldDB" id="A0A922HQ02"/>
<dbReference type="EMBL" id="ASGP02000007">
    <property type="protein sequence ID" value="KAH9497598.1"/>
    <property type="molecule type" value="Genomic_DNA"/>
</dbReference>
<feature type="region of interest" description="Disordered" evidence="1">
    <location>
        <begin position="57"/>
        <end position="82"/>
    </location>
</feature>
<comment type="caution">
    <text evidence="2">The sequence shown here is derived from an EMBL/GenBank/DDBJ whole genome shotgun (WGS) entry which is preliminary data.</text>
</comment>
<reference evidence="2" key="2">
    <citation type="journal article" date="2022" name="Res Sq">
        <title>Comparative Genomics Reveals Insights into the Divergent Evolution of Astigmatic Mites and Household Pest Adaptations.</title>
        <authorList>
            <person name="Xiong Q."/>
            <person name="Wan A.T.-Y."/>
            <person name="Liu X.-Y."/>
            <person name="Fung C.S.-H."/>
            <person name="Xiao X."/>
            <person name="Malainual N."/>
            <person name="Hou J."/>
            <person name="Wang L."/>
            <person name="Wang M."/>
            <person name="Yang K."/>
            <person name="Cui Y."/>
            <person name="Leung E."/>
            <person name="Nong W."/>
            <person name="Shin S.-K."/>
            <person name="Au S."/>
            <person name="Jeong K.Y."/>
            <person name="Chew F.T."/>
            <person name="Hui J."/>
            <person name="Leung T.F."/>
            <person name="Tungtrongchitr A."/>
            <person name="Zhong N."/>
            <person name="Liu Z."/>
            <person name="Tsui S."/>
        </authorList>
    </citation>
    <scope>NUCLEOTIDE SEQUENCE</scope>
    <source>
        <strain evidence="2">Derf</strain>
        <tissue evidence="2">Whole organism</tissue>
    </source>
</reference>